<dbReference type="GO" id="GO:0008233">
    <property type="term" value="F:peptidase activity"/>
    <property type="evidence" value="ECO:0007669"/>
    <property type="project" value="InterPro"/>
</dbReference>
<keyword evidence="2 4" id="KW-0378">Hydrolase</keyword>
<dbReference type="SUPFAM" id="SSF53474">
    <property type="entry name" value="alpha/beta-Hydrolases"/>
    <property type="match status" value="1"/>
</dbReference>
<gene>
    <name evidence="4" type="ORF">EV421DRAFT_1911429</name>
</gene>
<dbReference type="InterPro" id="IPR002410">
    <property type="entry name" value="Peptidase_S33"/>
</dbReference>
<dbReference type="GO" id="GO:0006508">
    <property type="term" value="P:proteolysis"/>
    <property type="evidence" value="ECO:0007669"/>
    <property type="project" value="InterPro"/>
</dbReference>
<dbReference type="InterPro" id="IPR029058">
    <property type="entry name" value="AB_hydrolase_fold"/>
</dbReference>
<reference evidence="4" key="1">
    <citation type="submission" date="2023-06" db="EMBL/GenBank/DDBJ databases">
        <authorList>
            <consortium name="Lawrence Berkeley National Laboratory"/>
            <person name="Ahrendt S."/>
            <person name="Sahu N."/>
            <person name="Indic B."/>
            <person name="Wong-Bajracharya J."/>
            <person name="Merenyi Z."/>
            <person name="Ke H.-M."/>
            <person name="Monk M."/>
            <person name="Kocsube S."/>
            <person name="Drula E."/>
            <person name="Lipzen A."/>
            <person name="Balint B."/>
            <person name="Henrissat B."/>
            <person name="Andreopoulos B."/>
            <person name="Martin F.M."/>
            <person name="Harder C.B."/>
            <person name="Rigling D."/>
            <person name="Ford K.L."/>
            <person name="Foster G.D."/>
            <person name="Pangilinan J."/>
            <person name="Papanicolaou A."/>
            <person name="Barry K."/>
            <person name="LaButti K."/>
            <person name="Viragh M."/>
            <person name="Koriabine M."/>
            <person name="Yan M."/>
            <person name="Riley R."/>
            <person name="Champramary S."/>
            <person name="Plett K.L."/>
            <person name="Tsai I.J."/>
            <person name="Slot J."/>
            <person name="Sipos G."/>
            <person name="Plett J."/>
            <person name="Nagy L.G."/>
            <person name="Grigoriev I.V."/>
        </authorList>
    </citation>
    <scope>NUCLEOTIDE SEQUENCE</scope>
    <source>
        <strain evidence="4">FPL87.14</strain>
    </source>
</reference>
<protein>
    <submittedName>
        <fullName evidence="4">Alpha/Beta hydrolase protein</fullName>
    </submittedName>
</protein>
<sequence>MFKIAVQTGIDFTITMSSETTGTVHFKVGSKIYKTWYKVLGDLDCGKVPLVTLHGGPGFTHEYMLVHKEVTETSGIPVVFYDQLGNGQSTHLNDAPKDFWTPELFMDELDNLLAKLGIANHFDLLGQSWGGAHNFMLTLIIRVIAFAGMLAGQYAATRSSKGLRRLIILNAPASMELYQKGVDSLLDKFPPEFVAMLRKHEQEGTTTSKEYQEGTMIFMKKHVCTLDQWPADVVTSFKAYMENPTVYNAMQGPSEFRVTGNLKTWSIIDILHKIVYPTLYIGSPQDEVQEVAVMPSHLGMYEEKDRYLRTLKGFLEAS</sequence>
<dbReference type="Proteomes" id="UP001175226">
    <property type="component" value="Unassembled WGS sequence"/>
</dbReference>
<organism evidence="4 5">
    <name type="scientific">Armillaria borealis</name>
    <dbReference type="NCBI Taxonomy" id="47425"/>
    <lineage>
        <taxon>Eukaryota</taxon>
        <taxon>Fungi</taxon>
        <taxon>Dikarya</taxon>
        <taxon>Basidiomycota</taxon>
        <taxon>Agaricomycotina</taxon>
        <taxon>Agaricomycetes</taxon>
        <taxon>Agaricomycetidae</taxon>
        <taxon>Agaricales</taxon>
        <taxon>Marasmiineae</taxon>
        <taxon>Physalacriaceae</taxon>
        <taxon>Armillaria</taxon>
    </lineage>
</organism>
<evidence type="ECO:0000256" key="2">
    <source>
        <dbReference type="ARBA" id="ARBA00022801"/>
    </source>
</evidence>
<dbReference type="EMBL" id="JAUEPT010000104">
    <property type="protein sequence ID" value="KAK0431917.1"/>
    <property type="molecule type" value="Genomic_DNA"/>
</dbReference>
<keyword evidence="5" id="KW-1185">Reference proteome</keyword>
<proteinExistence type="inferred from homology"/>
<dbReference type="NCBIfam" id="TIGR01250">
    <property type="entry name" value="pro_imino_pep_2"/>
    <property type="match status" value="1"/>
</dbReference>
<comment type="similarity">
    <text evidence="1">Belongs to the peptidase S33 family.</text>
</comment>
<dbReference type="Gene3D" id="3.40.50.1820">
    <property type="entry name" value="alpha/beta hydrolase"/>
    <property type="match status" value="1"/>
</dbReference>
<dbReference type="Pfam" id="PF00561">
    <property type="entry name" value="Abhydrolase_1"/>
    <property type="match status" value="1"/>
</dbReference>
<evidence type="ECO:0000259" key="3">
    <source>
        <dbReference type="Pfam" id="PF00561"/>
    </source>
</evidence>
<accession>A0AA39IWR7</accession>
<dbReference type="PANTHER" id="PTHR43194:SF2">
    <property type="entry name" value="PEROXISOMAL MEMBRANE PROTEIN LPX1"/>
    <property type="match status" value="1"/>
</dbReference>
<evidence type="ECO:0000256" key="1">
    <source>
        <dbReference type="ARBA" id="ARBA00010088"/>
    </source>
</evidence>
<dbReference type="InterPro" id="IPR005945">
    <property type="entry name" value="Pro_imino_pep"/>
</dbReference>
<dbReference type="InterPro" id="IPR000073">
    <property type="entry name" value="AB_hydrolase_1"/>
</dbReference>
<feature type="domain" description="AB hydrolase-1" evidence="3">
    <location>
        <begin position="49"/>
        <end position="137"/>
    </location>
</feature>
<name>A0AA39IWR7_9AGAR</name>
<dbReference type="PRINTS" id="PR00793">
    <property type="entry name" value="PROAMNOPTASE"/>
</dbReference>
<dbReference type="PANTHER" id="PTHR43194">
    <property type="entry name" value="HYDROLASE ALPHA/BETA FOLD FAMILY"/>
    <property type="match status" value="1"/>
</dbReference>
<comment type="caution">
    <text evidence="4">The sequence shown here is derived from an EMBL/GenBank/DDBJ whole genome shotgun (WGS) entry which is preliminary data.</text>
</comment>
<evidence type="ECO:0000313" key="5">
    <source>
        <dbReference type="Proteomes" id="UP001175226"/>
    </source>
</evidence>
<dbReference type="PIRSF" id="PIRSF005539">
    <property type="entry name" value="Pept_S33_TRI_F1"/>
    <property type="match status" value="1"/>
</dbReference>
<dbReference type="InterPro" id="IPR050228">
    <property type="entry name" value="Carboxylesterase_BioH"/>
</dbReference>
<evidence type="ECO:0000313" key="4">
    <source>
        <dbReference type="EMBL" id="KAK0431917.1"/>
    </source>
</evidence>
<dbReference type="AlphaFoldDB" id="A0AA39IWR7"/>